<gene>
    <name evidence="2" type="ORF">TEA_006775</name>
</gene>
<feature type="region of interest" description="Disordered" evidence="1">
    <location>
        <begin position="162"/>
        <end position="211"/>
    </location>
</feature>
<sequence length="356" mass="38421">MIKVGRRCNPRGDPVSQLPCALRVYSPVDLHTCQSPWSVFHDGSNGELASRRRERTDTEARPRVRAAGHDRGEGVSAGFSTARALASASIRTGPRPESIGGRAGRRSTFDRGASPAPIHFLPDNFKHSLTLFSKSFSSFPRGSGHDGALTLSGAPFQGTWAKSAAEDASPDYNSNDEVISPDLGSRSERLGGGAIGSRQASRDGPDAREPTQWFVNHHSSRCVVRRGGLAFVPTERGCVRGANIGARGGPTSARSPSSPLRGKGARATQHKTPRQTCPQPNGFGRNLRSKTRWFAGFYNSHQVSHFTTFFIDARADISIVKSRLVFSRDAARERAGVCCFAGELRPPPPEGPRLHT</sequence>
<evidence type="ECO:0000313" key="2">
    <source>
        <dbReference type="EMBL" id="THF97682.1"/>
    </source>
</evidence>
<protein>
    <submittedName>
        <fullName evidence="2">Uncharacterized protein</fullName>
    </submittedName>
</protein>
<dbReference type="AlphaFoldDB" id="A0A4S4D5M6"/>
<organism evidence="2 3">
    <name type="scientific">Camellia sinensis var. sinensis</name>
    <name type="common">China tea</name>
    <dbReference type="NCBI Taxonomy" id="542762"/>
    <lineage>
        <taxon>Eukaryota</taxon>
        <taxon>Viridiplantae</taxon>
        <taxon>Streptophyta</taxon>
        <taxon>Embryophyta</taxon>
        <taxon>Tracheophyta</taxon>
        <taxon>Spermatophyta</taxon>
        <taxon>Magnoliopsida</taxon>
        <taxon>eudicotyledons</taxon>
        <taxon>Gunneridae</taxon>
        <taxon>Pentapetalae</taxon>
        <taxon>asterids</taxon>
        <taxon>Ericales</taxon>
        <taxon>Theaceae</taxon>
        <taxon>Camellia</taxon>
    </lineage>
</organism>
<accession>A0A4S4D5M6</accession>
<evidence type="ECO:0000313" key="3">
    <source>
        <dbReference type="Proteomes" id="UP000306102"/>
    </source>
</evidence>
<dbReference type="InterPro" id="IPR044792">
    <property type="entry name" value="TAR1"/>
</dbReference>
<feature type="compositionally biased region" description="Basic and acidic residues" evidence="1">
    <location>
        <begin position="49"/>
        <end position="73"/>
    </location>
</feature>
<evidence type="ECO:0000256" key="1">
    <source>
        <dbReference type="SAM" id="MobiDB-lite"/>
    </source>
</evidence>
<feature type="region of interest" description="Disordered" evidence="1">
    <location>
        <begin position="41"/>
        <end position="113"/>
    </location>
</feature>
<dbReference type="Proteomes" id="UP000306102">
    <property type="component" value="Unassembled WGS sequence"/>
</dbReference>
<reference evidence="2 3" key="1">
    <citation type="journal article" date="2018" name="Proc. Natl. Acad. Sci. U.S.A.">
        <title>Draft genome sequence of Camellia sinensis var. sinensis provides insights into the evolution of the tea genome and tea quality.</title>
        <authorList>
            <person name="Wei C."/>
            <person name="Yang H."/>
            <person name="Wang S."/>
            <person name="Zhao J."/>
            <person name="Liu C."/>
            <person name="Gao L."/>
            <person name="Xia E."/>
            <person name="Lu Y."/>
            <person name="Tai Y."/>
            <person name="She G."/>
            <person name="Sun J."/>
            <person name="Cao H."/>
            <person name="Tong W."/>
            <person name="Gao Q."/>
            <person name="Li Y."/>
            <person name="Deng W."/>
            <person name="Jiang X."/>
            <person name="Wang W."/>
            <person name="Chen Q."/>
            <person name="Zhang S."/>
            <person name="Li H."/>
            <person name="Wu J."/>
            <person name="Wang P."/>
            <person name="Li P."/>
            <person name="Shi C."/>
            <person name="Zheng F."/>
            <person name="Jian J."/>
            <person name="Huang B."/>
            <person name="Shan D."/>
            <person name="Shi M."/>
            <person name="Fang C."/>
            <person name="Yue Y."/>
            <person name="Li F."/>
            <person name="Li D."/>
            <person name="Wei S."/>
            <person name="Han B."/>
            <person name="Jiang C."/>
            <person name="Yin Y."/>
            <person name="Xia T."/>
            <person name="Zhang Z."/>
            <person name="Bennetzen J.L."/>
            <person name="Zhao S."/>
            <person name="Wan X."/>
        </authorList>
    </citation>
    <scope>NUCLEOTIDE SEQUENCE [LARGE SCALE GENOMIC DNA]</scope>
    <source>
        <strain evidence="3">cv. Shuchazao</strain>
        <tissue evidence="2">Leaf</tissue>
    </source>
</reference>
<dbReference type="PANTHER" id="PTHR47188">
    <property type="entry name" value="PROTEIN TAR1"/>
    <property type="match status" value="1"/>
</dbReference>
<feature type="compositionally biased region" description="Basic and acidic residues" evidence="1">
    <location>
        <begin position="200"/>
        <end position="209"/>
    </location>
</feature>
<proteinExistence type="predicted"/>
<feature type="region of interest" description="Disordered" evidence="1">
    <location>
        <begin position="242"/>
        <end position="283"/>
    </location>
</feature>
<dbReference type="EMBL" id="SDRB02012461">
    <property type="protein sequence ID" value="THF97682.1"/>
    <property type="molecule type" value="Genomic_DNA"/>
</dbReference>
<comment type="caution">
    <text evidence="2">The sequence shown here is derived from an EMBL/GenBank/DDBJ whole genome shotgun (WGS) entry which is preliminary data.</text>
</comment>
<dbReference type="GO" id="GO:0043457">
    <property type="term" value="P:regulation of cellular respiration"/>
    <property type="evidence" value="ECO:0007669"/>
    <property type="project" value="InterPro"/>
</dbReference>
<keyword evidence="3" id="KW-1185">Reference proteome</keyword>
<name>A0A4S4D5M6_CAMSN</name>
<dbReference type="PANTHER" id="PTHR47188:SF1">
    <property type="entry name" value="PROTEIN TAR1"/>
    <property type="match status" value="1"/>
</dbReference>